<evidence type="ECO:0000256" key="4">
    <source>
        <dbReference type="ARBA" id="ARBA00022801"/>
    </source>
</evidence>
<dbReference type="InterPro" id="IPR036866">
    <property type="entry name" value="RibonucZ/Hydroxyglut_hydro"/>
</dbReference>
<proteinExistence type="inferred from homology"/>
<dbReference type="RefSeq" id="WP_106215636.1">
    <property type="nucleotide sequence ID" value="NZ_PVZF01000027.1"/>
</dbReference>
<dbReference type="GO" id="GO:0016787">
    <property type="term" value="F:hydrolase activity"/>
    <property type="evidence" value="ECO:0007669"/>
    <property type="project" value="UniProtKB-KW"/>
</dbReference>
<keyword evidence="4 7" id="KW-0378">Hydrolase</keyword>
<keyword evidence="8" id="KW-1185">Reference proteome</keyword>
<dbReference type="InterPro" id="IPR051013">
    <property type="entry name" value="MBL_superfamily_lactonases"/>
</dbReference>
<keyword evidence="3" id="KW-0479">Metal-binding</keyword>
<dbReference type="SUPFAM" id="SSF56281">
    <property type="entry name" value="Metallo-hydrolase/oxidoreductase"/>
    <property type="match status" value="1"/>
</dbReference>
<reference evidence="7 8" key="1">
    <citation type="submission" date="2018-03" db="EMBL/GenBank/DDBJ databases">
        <title>Genomic Encyclopedia of Archaeal and Bacterial Type Strains, Phase II (KMG-II): from individual species to whole genera.</title>
        <authorList>
            <person name="Goeker M."/>
        </authorList>
    </citation>
    <scope>NUCLEOTIDE SEQUENCE [LARGE SCALE GENOMIC DNA]</scope>
    <source>
        <strain evidence="7 8">DSM 19711</strain>
    </source>
</reference>
<comment type="cofactor">
    <cofactor evidence="1">
        <name>Zn(2+)</name>
        <dbReference type="ChEBI" id="CHEBI:29105"/>
    </cofactor>
</comment>
<dbReference type="GO" id="GO:0046872">
    <property type="term" value="F:metal ion binding"/>
    <property type="evidence" value="ECO:0007669"/>
    <property type="project" value="UniProtKB-KW"/>
</dbReference>
<keyword evidence="5" id="KW-0862">Zinc</keyword>
<evidence type="ECO:0000256" key="3">
    <source>
        <dbReference type="ARBA" id="ARBA00022723"/>
    </source>
</evidence>
<dbReference type="Gene3D" id="3.60.15.10">
    <property type="entry name" value="Ribonuclease Z/Hydroxyacylglutathione hydrolase-like"/>
    <property type="match status" value="1"/>
</dbReference>
<dbReference type="Proteomes" id="UP000238083">
    <property type="component" value="Unassembled WGS sequence"/>
</dbReference>
<protein>
    <submittedName>
        <fullName evidence="7">Glyoxylase-like metal-dependent hydrolase (Beta-lactamase superfamily II)</fullName>
    </submittedName>
</protein>
<comment type="caution">
    <text evidence="7">The sequence shown here is derived from an EMBL/GenBank/DDBJ whole genome shotgun (WGS) entry which is preliminary data.</text>
</comment>
<gene>
    <name evidence="7" type="ORF">CLV37_12714</name>
</gene>
<dbReference type="EMBL" id="PVZF01000027">
    <property type="protein sequence ID" value="PRY07809.1"/>
    <property type="molecule type" value="Genomic_DNA"/>
</dbReference>
<dbReference type="OrthoDB" id="3865988at2"/>
<dbReference type="PANTHER" id="PTHR42978:SF2">
    <property type="entry name" value="102 KBASES UNSTABLE REGION: FROM 1 TO 119443"/>
    <property type="match status" value="1"/>
</dbReference>
<organism evidence="7 8">
    <name type="scientific">Kineococcus rhizosphaerae</name>
    <dbReference type="NCBI Taxonomy" id="559628"/>
    <lineage>
        <taxon>Bacteria</taxon>
        <taxon>Bacillati</taxon>
        <taxon>Actinomycetota</taxon>
        <taxon>Actinomycetes</taxon>
        <taxon>Kineosporiales</taxon>
        <taxon>Kineosporiaceae</taxon>
        <taxon>Kineococcus</taxon>
    </lineage>
</organism>
<evidence type="ECO:0000256" key="5">
    <source>
        <dbReference type="ARBA" id="ARBA00022833"/>
    </source>
</evidence>
<feature type="domain" description="Metallo-beta-lactamase" evidence="6">
    <location>
        <begin position="46"/>
        <end position="252"/>
    </location>
</feature>
<sequence length="268" mass="30179">MTNEFSATMLPVGKFQTDLTWMLFDPAKIMATRQEPHKPAQWVDVPVHTVLIEHPEGKILWDTGLPRDWETKWEPTGILDFWPVVADEHEWFDSRLNEVGVSLDEIDYMIFSHLHWDHAGNGSLFNGTNAQVVCSKAELDGVSSIKGYCEGPYIRHDWSELNFDTVEGDVEFLPGVKLLQTPGHSFGTMSLQLDLPDTGTLIFTSDAVFLGDNYGPPSITPGFNYDSEAWLSSVEKVRRVAQETDATVIFGHDAEQVRRLGDGPVRWT</sequence>
<evidence type="ECO:0000256" key="1">
    <source>
        <dbReference type="ARBA" id="ARBA00001947"/>
    </source>
</evidence>
<evidence type="ECO:0000313" key="8">
    <source>
        <dbReference type="Proteomes" id="UP000238083"/>
    </source>
</evidence>
<dbReference type="SMART" id="SM00849">
    <property type="entry name" value="Lactamase_B"/>
    <property type="match status" value="1"/>
</dbReference>
<dbReference type="Pfam" id="PF00753">
    <property type="entry name" value="Lactamase_B"/>
    <property type="match status" value="1"/>
</dbReference>
<dbReference type="AlphaFoldDB" id="A0A2T0QSB4"/>
<dbReference type="CDD" id="cd07729">
    <property type="entry name" value="AHL_lactonase_MBL-fold"/>
    <property type="match status" value="1"/>
</dbReference>
<evidence type="ECO:0000259" key="6">
    <source>
        <dbReference type="SMART" id="SM00849"/>
    </source>
</evidence>
<accession>A0A2T0QSB4</accession>
<name>A0A2T0QSB4_9ACTN</name>
<dbReference type="InterPro" id="IPR001279">
    <property type="entry name" value="Metallo-B-lactamas"/>
</dbReference>
<evidence type="ECO:0000256" key="2">
    <source>
        <dbReference type="ARBA" id="ARBA00007749"/>
    </source>
</evidence>
<dbReference type="PANTHER" id="PTHR42978">
    <property type="entry name" value="QUORUM-QUENCHING LACTONASE YTNP-RELATED-RELATED"/>
    <property type="match status" value="1"/>
</dbReference>
<evidence type="ECO:0000313" key="7">
    <source>
        <dbReference type="EMBL" id="PRY07809.1"/>
    </source>
</evidence>
<comment type="similarity">
    <text evidence="2">Belongs to the metallo-beta-lactamase superfamily.</text>
</comment>